<organism evidence="5 6">
    <name type="scientific">Mycobacterium mantenii</name>
    <dbReference type="NCBI Taxonomy" id="560555"/>
    <lineage>
        <taxon>Bacteria</taxon>
        <taxon>Bacillati</taxon>
        <taxon>Actinomycetota</taxon>
        <taxon>Actinomycetes</taxon>
        <taxon>Mycobacteriales</taxon>
        <taxon>Mycobacteriaceae</taxon>
        <taxon>Mycobacterium</taxon>
        <taxon>Mycobacterium avium complex (MAC)</taxon>
    </lineage>
</organism>
<dbReference type="SMART" id="SM00895">
    <property type="entry name" value="FCD"/>
    <property type="match status" value="2"/>
</dbReference>
<dbReference type="SUPFAM" id="SSF46785">
    <property type="entry name" value="Winged helix' DNA-binding domain"/>
    <property type="match status" value="2"/>
</dbReference>
<evidence type="ECO:0000256" key="1">
    <source>
        <dbReference type="ARBA" id="ARBA00023015"/>
    </source>
</evidence>
<dbReference type="Pfam" id="PF07729">
    <property type="entry name" value="FCD"/>
    <property type="match status" value="2"/>
</dbReference>
<dbReference type="InterPro" id="IPR000524">
    <property type="entry name" value="Tscrpt_reg_HTH_GntR"/>
</dbReference>
<evidence type="ECO:0000313" key="6">
    <source>
        <dbReference type="Proteomes" id="UP000092389"/>
    </source>
</evidence>
<dbReference type="SMART" id="SM00345">
    <property type="entry name" value="HTH_GNTR"/>
    <property type="match status" value="2"/>
</dbReference>
<dbReference type="GO" id="GO:0003700">
    <property type="term" value="F:DNA-binding transcription factor activity"/>
    <property type="evidence" value="ECO:0007669"/>
    <property type="project" value="InterPro"/>
</dbReference>
<proteinExistence type="predicted"/>
<evidence type="ECO:0000259" key="4">
    <source>
        <dbReference type="PROSITE" id="PS50949"/>
    </source>
</evidence>
<dbReference type="Proteomes" id="UP000092389">
    <property type="component" value="Unassembled WGS sequence"/>
</dbReference>
<dbReference type="SUPFAM" id="SSF48008">
    <property type="entry name" value="GntR ligand-binding domain-like"/>
    <property type="match status" value="2"/>
</dbReference>
<dbReference type="PANTHER" id="PTHR43537:SF5">
    <property type="entry name" value="UXU OPERON TRANSCRIPTIONAL REGULATOR"/>
    <property type="match status" value="1"/>
</dbReference>
<dbReference type="Gene3D" id="1.20.120.530">
    <property type="entry name" value="GntR ligand-binding domain-like"/>
    <property type="match status" value="2"/>
</dbReference>
<name>A0A1A2T1Y4_MYCNT</name>
<reference evidence="5 6" key="1">
    <citation type="submission" date="2016-06" db="EMBL/GenBank/DDBJ databases">
        <authorList>
            <person name="Kjaerup R.B."/>
            <person name="Dalgaard T.S."/>
            <person name="Juul-Madsen H.R."/>
        </authorList>
    </citation>
    <scope>NUCLEOTIDE SEQUENCE [LARGE SCALE GENOMIC DNA]</scope>
    <source>
        <strain evidence="5 6">E152</strain>
    </source>
</reference>
<dbReference type="RefSeq" id="WP_067911899.1">
    <property type="nucleotide sequence ID" value="NZ_LZJP01000096.1"/>
</dbReference>
<dbReference type="OrthoDB" id="4164516at2"/>
<dbReference type="AlphaFoldDB" id="A0A1A2T1Y4"/>
<dbReference type="Pfam" id="PF00392">
    <property type="entry name" value="GntR"/>
    <property type="match status" value="1"/>
</dbReference>
<feature type="domain" description="HTH gntR-type" evidence="4">
    <location>
        <begin position="15"/>
        <end position="84"/>
    </location>
</feature>
<keyword evidence="2" id="KW-0238">DNA-binding</keyword>
<keyword evidence="1" id="KW-0805">Transcription regulation</keyword>
<dbReference type="PROSITE" id="PS50949">
    <property type="entry name" value="HTH_GNTR"/>
    <property type="match status" value="2"/>
</dbReference>
<dbReference type="InterPro" id="IPR036390">
    <property type="entry name" value="WH_DNA-bd_sf"/>
</dbReference>
<dbReference type="GO" id="GO:0003677">
    <property type="term" value="F:DNA binding"/>
    <property type="evidence" value="ECO:0007669"/>
    <property type="project" value="UniProtKB-KW"/>
</dbReference>
<dbReference type="InterPro" id="IPR036388">
    <property type="entry name" value="WH-like_DNA-bd_sf"/>
</dbReference>
<dbReference type="PANTHER" id="PTHR43537">
    <property type="entry name" value="TRANSCRIPTIONAL REGULATOR, GNTR FAMILY"/>
    <property type="match status" value="1"/>
</dbReference>
<keyword evidence="3" id="KW-0804">Transcription</keyword>
<dbReference type="Gene3D" id="1.10.10.10">
    <property type="entry name" value="Winged helix-like DNA-binding domain superfamily/Winged helix DNA-binding domain"/>
    <property type="match status" value="2"/>
</dbReference>
<dbReference type="InterPro" id="IPR008920">
    <property type="entry name" value="TF_FadR/GntR_C"/>
</dbReference>
<evidence type="ECO:0000313" key="5">
    <source>
        <dbReference type="EMBL" id="OBH70468.1"/>
    </source>
</evidence>
<gene>
    <name evidence="5" type="ORF">A5683_00745</name>
</gene>
<comment type="caution">
    <text evidence="5">The sequence shown here is derived from an EMBL/GenBank/DDBJ whole genome shotgun (WGS) entry which is preliminary data.</text>
</comment>
<accession>A0A1A2T1Y4</accession>
<evidence type="ECO:0000256" key="2">
    <source>
        <dbReference type="ARBA" id="ARBA00023125"/>
    </source>
</evidence>
<dbReference type="EMBL" id="LZJU01000149">
    <property type="protein sequence ID" value="OBH70468.1"/>
    <property type="molecule type" value="Genomic_DNA"/>
</dbReference>
<sequence>MNPEVIASRVDSRRAKLAGRAAEQIVADVIELGWPVGHVLGSETELLERYGVSRAVLREAIRLVEHQHVARMRRGTGGGLVIDEPDIDTVIGPAVIYLLRVDATLDEVFDTRILLEELAAEIASQRIKESGIAAIRQTIELESAGNISNYRLLHSQIAALTANPVLELFVETFSRLTNFYFSDTAALPADIDQEIARAHDGIAKAVLSNNPGLARDRMGRHLRAEAEFIRAQPATLHRLDPAVSLAGTLGDKRGEVLARQLFTEAVNSGAGPGSFIGSETSLMEKHRASRAVVREAIRILEYHQIALARRGPGGGLFVAEPNISALADTITIYLRRRGVRLRDIMDLRTGLELAVVERAAADLHAHPEHAEALERSLQCESEQGFALAFAHGEDFHSMLGALTDNRALQLFHRVTMRLGWQFFAQFSEDDPRVGAMSRPSKIEPAHRNIVNALIAGDTELAVMRMRAHMTETSSPTP</sequence>
<dbReference type="InterPro" id="IPR011711">
    <property type="entry name" value="GntR_C"/>
</dbReference>
<protein>
    <submittedName>
        <fullName evidence="5">GntR family transcriptional regulator</fullName>
    </submittedName>
</protein>
<feature type="domain" description="HTH gntR-type" evidence="4">
    <location>
        <begin position="251"/>
        <end position="321"/>
    </location>
</feature>
<evidence type="ECO:0000256" key="3">
    <source>
        <dbReference type="ARBA" id="ARBA00023163"/>
    </source>
</evidence>